<dbReference type="AlphaFoldDB" id="A0A382G824"/>
<name>A0A382G824_9ZZZZ</name>
<evidence type="ECO:0000313" key="1">
    <source>
        <dbReference type="EMBL" id="SVB70764.1"/>
    </source>
</evidence>
<sequence>MTEQALSKLAGGREIVLPLSKALEISLRSLKIRFGRSIITTSG</sequence>
<gene>
    <name evidence="1" type="ORF">METZ01_LOCUS223618</name>
</gene>
<reference evidence="1" key="1">
    <citation type="submission" date="2018-05" db="EMBL/GenBank/DDBJ databases">
        <authorList>
            <person name="Lanie J.A."/>
            <person name="Ng W.-L."/>
            <person name="Kazmierczak K.M."/>
            <person name="Andrzejewski T.M."/>
            <person name="Davidsen T.M."/>
            <person name="Wayne K.J."/>
            <person name="Tettelin H."/>
            <person name="Glass J.I."/>
            <person name="Rusch D."/>
            <person name="Podicherti R."/>
            <person name="Tsui H.-C.T."/>
            <person name="Winkler M.E."/>
        </authorList>
    </citation>
    <scope>NUCLEOTIDE SEQUENCE</scope>
</reference>
<dbReference type="EMBL" id="UINC01053798">
    <property type="protein sequence ID" value="SVB70764.1"/>
    <property type="molecule type" value="Genomic_DNA"/>
</dbReference>
<feature type="non-terminal residue" evidence="1">
    <location>
        <position position="43"/>
    </location>
</feature>
<accession>A0A382G824</accession>
<protein>
    <submittedName>
        <fullName evidence="1">Uncharacterized protein</fullName>
    </submittedName>
</protein>
<proteinExistence type="predicted"/>
<organism evidence="1">
    <name type="scientific">marine metagenome</name>
    <dbReference type="NCBI Taxonomy" id="408172"/>
    <lineage>
        <taxon>unclassified sequences</taxon>
        <taxon>metagenomes</taxon>
        <taxon>ecological metagenomes</taxon>
    </lineage>
</organism>